<feature type="region of interest" description="Disordered" evidence="2">
    <location>
        <begin position="291"/>
        <end position="323"/>
    </location>
</feature>
<evidence type="ECO:0000313" key="3">
    <source>
        <dbReference type="EMBL" id="CAD2216913.1"/>
    </source>
</evidence>
<dbReference type="AlphaFoldDB" id="A0A7G2CDZ3"/>
<reference evidence="3 4" key="1">
    <citation type="submission" date="2020-08" db="EMBL/GenBank/DDBJ databases">
        <authorList>
            <person name="Newling K."/>
            <person name="Davey J."/>
            <person name="Forrester S."/>
        </authorList>
    </citation>
    <scope>NUCLEOTIDE SEQUENCE [LARGE SCALE GENOMIC DNA]</scope>
    <source>
        <strain evidence="4">Crithidia deanei Carvalho (ATCC PRA-265)</strain>
    </source>
</reference>
<feature type="region of interest" description="Disordered" evidence="2">
    <location>
        <begin position="108"/>
        <end position="137"/>
    </location>
</feature>
<accession>A0A7G2CDZ3</accession>
<keyword evidence="1" id="KW-0175">Coiled coil</keyword>
<sequence>MDDIQQRYTQAQQSSEELQQANGATQTRLIEAELQLRNTVQQENKTCKTLWLQNQALQEEVEAVHLSNVRLLHLMSQVPVLKDYLEWNEINSEFVFLGYPTRYFHQQNSDDKFNESGETTARPSAKSNGKPHPASTSLLFNGTGVEDGVYAGVSPSKNVWLSGEWADHLRLILSAENTFTRLKRIKVWELEEAARLCDNLPTGSDLLQCRRKDKDYWVPYKVFTEAQAFKNKYYPKIPALSHFYPFLMRLNHIWNDKLSDRTKALKRENSQLKQKLSKLENSASDGSRFLSLPANPHSNHNNYREVAPRSNGMNRSNINDTNIHYNNSNTYEVLLDISRELSALQREHEKLRREVRLRVTSQG</sequence>
<dbReference type="EMBL" id="LR877151">
    <property type="protein sequence ID" value="CAD2216913.1"/>
    <property type="molecule type" value="Genomic_DNA"/>
</dbReference>
<feature type="coiled-coil region" evidence="1">
    <location>
        <begin position="255"/>
        <end position="282"/>
    </location>
</feature>
<dbReference type="OrthoDB" id="248885at2759"/>
<feature type="compositionally biased region" description="Polar residues" evidence="2">
    <location>
        <begin position="116"/>
        <end position="127"/>
    </location>
</feature>
<organism evidence="3 4">
    <name type="scientific">Angomonas deanei</name>
    <dbReference type="NCBI Taxonomy" id="59799"/>
    <lineage>
        <taxon>Eukaryota</taxon>
        <taxon>Discoba</taxon>
        <taxon>Euglenozoa</taxon>
        <taxon>Kinetoplastea</taxon>
        <taxon>Metakinetoplastina</taxon>
        <taxon>Trypanosomatida</taxon>
        <taxon>Trypanosomatidae</taxon>
        <taxon>Strigomonadinae</taxon>
        <taxon>Angomonas</taxon>
    </lineage>
</organism>
<feature type="compositionally biased region" description="Polar residues" evidence="2">
    <location>
        <begin position="311"/>
        <end position="323"/>
    </location>
</feature>
<evidence type="ECO:0000256" key="1">
    <source>
        <dbReference type="SAM" id="Coils"/>
    </source>
</evidence>
<name>A0A7G2CDZ3_9TRYP</name>
<gene>
    <name evidence="3" type="ORF">ADEAN_000439100</name>
</gene>
<evidence type="ECO:0000256" key="2">
    <source>
        <dbReference type="SAM" id="MobiDB-lite"/>
    </source>
</evidence>
<dbReference type="VEuPathDB" id="TriTrypDB:ADEAN_000439100"/>
<evidence type="ECO:0000313" key="4">
    <source>
        <dbReference type="Proteomes" id="UP000515908"/>
    </source>
</evidence>
<proteinExistence type="predicted"/>
<protein>
    <submittedName>
        <fullName evidence="3">Uncharacterized protein</fullName>
    </submittedName>
</protein>
<keyword evidence="4" id="KW-1185">Reference proteome</keyword>
<dbReference type="Proteomes" id="UP000515908">
    <property type="component" value="Chromosome 07"/>
</dbReference>